<keyword evidence="8" id="KW-1185">Reference proteome</keyword>
<dbReference type="InterPro" id="IPR003688">
    <property type="entry name" value="TraG/VirD4"/>
</dbReference>
<comment type="caution">
    <text evidence="7">The sequence shown here is derived from an EMBL/GenBank/DDBJ whole genome shotgun (WGS) entry which is preliminary data.</text>
</comment>
<organism evidence="7 8">
    <name type="scientific">Teichococcus rhizosphaerae</name>
    <dbReference type="NCBI Taxonomy" id="1335062"/>
    <lineage>
        <taxon>Bacteria</taxon>
        <taxon>Pseudomonadati</taxon>
        <taxon>Pseudomonadota</taxon>
        <taxon>Alphaproteobacteria</taxon>
        <taxon>Acetobacterales</taxon>
        <taxon>Roseomonadaceae</taxon>
        <taxon>Roseomonas</taxon>
    </lineage>
</organism>
<dbReference type="AlphaFoldDB" id="A0A2C7A8R9"/>
<evidence type="ECO:0000313" key="8">
    <source>
        <dbReference type="Proteomes" id="UP000223527"/>
    </source>
</evidence>
<keyword evidence="5" id="KW-1133">Transmembrane helix</keyword>
<evidence type="ECO:0000256" key="1">
    <source>
        <dbReference type="ARBA" id="ARBA00004651"/>
    </source>
</evidence>
<dbReference type="EMBL" id="PDNU01000047">
    <property type="protein sequence ID" value="PHK93436.1"/>
    <property type="molecule type" value="Genomic_DNA"/>
</dbReference>
<keyword evidence="3" id="KW-1003">Cell membrane</keyword>
<evidence type="ECO:0000313" key="7">
    <source>
        <dbReference type="EMBL" id="PHK93436.1"/>
    </source>
</evidence>
<reference evidence="7 8" key="1">
    <citation type="submission" date="2017-10" db="EMBL/GenBank/DDBJ databases">
        <authorList>
            <person name="Banno H."/>
            <person name="Chua N.-H."/>
        </authorList>
    </citation>
    <scope>NUCLEOTIDE SEQUENCE [LARGE SCALE GENOMIC DNA]</scope>
    <source>
        <strain evidence="7 8">YW11</strain>
    </source>
</reference>
<keyword evidence="4" id="KW-0812">Transmembrane</keyword>
<proteinExistence type="inferred from homology"/>
<gene>
    <name evidence="7" type="ORF">CR162_18595</name>
</gene>
<dbReference type="PANTHER" id="PTHR37937:SF1">
    <property type="entry name" value="CONJUGATIVE TRANSFER: DNA TRANSPORT"/>
    <property type="match status" value="1"/>
</dbReference>
<dbReference type="OrthoDB" id="9759295at2"/>
<name>A0A2C7A8R9_9PROT</name>
<evidence type="ECO:0008006" key="9">
    <source>
        <dbReference type="Google" id="ProtNLM"/>
    </source>
</evidence>
<sequence>MGSAAWASPHQVAAALASPARAADPAALLVGRGDGRRGVLLRYTGPAHLLTLAPTRSGKGVGTVLPNLLLADRPILCVDPKGENARIAARARRRFGPVFVLDPFGAAGQPAAGYDPAAVLDPRSPDLADDAATLADALVFDPPGQVTEAHWNEEAKALIAGLLLHLACRGEPGRKGLPELRRLETSKYLPLHDHWERDGRVRS</sequence>
<dbReference type="PANTHER" id="PTHR37937">
    <property type="entry name" value="CONJUGATIVE TRANSFER: DNA TRANSPORT"/>
    <property type="match status" value="1"/>
</dbReference>
<keyword evidence="6" id="KW-0472">Membrane</keyword>
<dbReference type="Pfam" id="PF02534">
    <property type="entry name" value="T4SS-DNA_transf"/>
    <property type="match status" value="1"/>
</dbReference>
<evidence type="ECO:0000256" key="4">
    <source>
        <dbReference type="ARBA" id="ARBA00022692"/>
    </source>
</evidence>
<dbReference type="InterPro" id="IPR051539">
    <property type="entry name" value="T4SS-coupling_protein"/>
</dbReference>
<protein>
    <recommendedName>
        <fullName evidence="9">Conjugal transfer protein TraG</fullName>
    </recommendedName>
</protein>
<evidence type="ECO:0000256" key="6">
    <source>
        <dbReference type="ARBA" id="ARBA00023136"/>
    </source>
</evidence>
<dbReference type="GO" id="GO:0005886">
    <property type="term" value="C:plasma membrane"/>
    <property type="evidence" value="ECO:0007669"/>
    <property type="project" value="UniProtKB-SubCell"/>
</dbReference>
<dbReference type="InterPro" id="IPR027417">
    <property type="entry name" value="P-loop_NTPase"/>
</dbReference>
<evidence type="ECO:0000256" key="2">
    <source>
        <dbReference type="ARBA" id="ARBA00008806"/>
    </source>
</evidence>
<comment type="subcellular location">
    <subcellularLocation>
        <location evidence="1">Cell membrane</location>
        <topology evidence="1">Multi-pass membrane protein</topology>
    </subcellularLocation>
</comment>
<evidence type="ECO:0000256" key="5">
    <source>
        <dbReference type="ARBA" id="ARBA00022989"/>
    </source>
</evidence>
<dbReference type="SUPFAM" id="SSF52540">
    <property type="entry name" value="P-loop containing nucleoside triphosphate hydrolases"/>
    <property type="match status" value="1"/>
</dbReference>
<accession>A0A2C7A8R9</accession>
<evidence type="ECO:0000256" key="3">
    <source>
        <dbReference type="ARBA" id="ARBA00022475"/>
    </source>
</evidence>
<dbReference type="Proteomes" id="UP000223527">
    <property type="component" value="Unassembled WGS sequence"/>
</dbReference>
<comment type="similarity">
    <text evidence="2">Belongs to the VirD4/TraG family.</text>
</comment>